<evidence type="ECO:0000313" key="3">
    <source>
        <dbReference type="Proteomes" id="UP000094527"/>
    </source>
</evidence>
<accession>A0A1D2MWV7</accession>
<feature type="signal peptide" evidence="1">
    <location>
        <begin position="1"/>
        <end position="21"/>
    </location>
</feature>
<dbReference type="Proteomes" id="UP000094527">
    <property type="component" value="Unassembled WGS sequence"/>
</dbReference>
<keyword evidence="1" id="KW-0732">Signal</keyword>
<organism evidence="2 3">
    <name type="scientific">Orchesella cincta</name>
    <name type="common">Springtail</name>
    <name type="synonym">Podura cincta</name>
    <dbReference type="NCBI Taxonomy" id="48709"/>
    <lineage>
        <taxon>Eukaryota</taxon>
        <taxon>Metazoa</taxon>
        <taxon>Ecdysozoa</taxon>
        <taxon>Arthropoda</taxon>
        <taxon>Hexapoda</taxon>
        <taxon>Collembola</taxon>
        <taxon>Entomobryomorpha</taxon>
        <taxon>Entomobryoidea</taxon>
        <taxon>Orchesellidae</taxon>
        <taxon>Orchesellinae</taxon>
        <taxon>Orchesella</taxon>
    </lineage>
</organism>
<feature type="chain" id="PRO_5008904661" evidence="1">
    <location>
        <begin position="22"/>
        <end position="190"/>
    </location>
</feature>
<sequence length="190" mass="22184">MRKFYPLYLILAIEIIQSGSGMPDCDHDQITTNILDVCKVYTEYQSFKRETKDANGFRRIWSDAPTEKPKYQNPTSADDGQQTLSLTNLLRQWTLNRNLYPSSPTFESFVNQHPHRKNDFHAVDTPNEPEDFAWYLNPVYASVEWQSPIERWTRAGQKAKEIDNFIKKCCNTGCPFPEAYFELETKLNIC</sequence>
<gene>
    <name evidence="2" type="ORF">Ocin01_09137</name>
</gene>
<proteinExistence type="predicted"/>
<evidence type="ECO:0000313" key="2">
    <source>
        <dbReference type="EMBL" id="ODM97547.1"/>
    </source>
</evidence>
<name>A0A1D2MWV7_ORCCI</name>
<evidence type="ECO:0000256" key="1">
    <source>
        <dbReference type="SAM" id="SignalP"/>
    </source>
</evidence>
<protein>
    <submittedName>
        <fullName evidence="2">Uncharacterized protein</fullName>
    </submittedName>
</protein>
<comment type="caution">
    <text evidence="2">The sequence shown here is derived from an EMBL/GenBank/DDBJ whole genome shotgun (WGS) entry which is preliminary data.</text>
</comment>
<reference evidence="2 3" key="1">
    <citation type="journal article" date="2016" name="Genome Biol. Evol.">
        <title>Gene Family Evolution Reflects Adaptation to Soil Environmental Stressors in the Genome of the Collembolan Orchesella cincta.</title>
        <authorList>
            <person name="Faddeeva-Vakhrusheva A."/>
            <person name="Derks M.F."/>
            <person name="Anvar S.Y."/>
            <person name="Agamennone V."/>
            <person name="Suring W."/>
            <person name="Smit S."/>
            <person name="van Straalen N.M."/>
            <person name="Roelofs D."/>
        </authorList>
    </citation>
    <scope>NUCLEOTIDE SEQUENCE [LARGE SCALE GENOMIC DNA]</scope>
    <source>
        <tissue evidence="2">Mixed pool</tissue>
    </source>
</reference>
<keyword evidence="3" id="KW-1185">Reference proteome</keyword>
<dbReference type="EMBL" id="LJIJ01000433">
    <property type="protein sequence ID" value="ODM97547.1"/>
    <property type="molecule type" value="Genomic_DNA"/>
</dbReference>
<dbReference type="AlphaFoldDB" id="A0A1D2MWV7"/>